<dbReference type="InterPro" id="IPR002645">
    <property type="entry name" value="STAS_dom"/>
</dbReference>
<dbReference type="Gene3D" id="3.30.750.24">
    <property type="entry name" value="STAS domain"/>
    <property type="match status" value="1"/>
</dbReference>
<proteinExistence type="inferred from homology"/>
<dbReference type="SUPFAM" id="SSF52091">
    <property type="entry name" value="SpoIIaa-like"/>
    <property type="match status" value="1"/>
</dbReference>
<dbReference type="Pfam" id="PF01740">
    <property type="entry name" value="STAS"/>
    <property type="match status" value="1"/>
</dbReference>
<evidence type="ECO:0000313" key="5">
    <source>
        <dbReference type="Proteomes" id="UP000182486"/>
    </source>
</evidence>
<sequence>MVVGRGPADGAPDLTSGRAGIMNPDILSVTTQDPADGIRVLSVAGEIDHDSVEVLRAAVEQALADGRDRLVADLSAVPFCDSGGLSLFVETHRRTTARGGWLRLAGPQPSVRFVLDVANLDGYLSVHPTLGEALPPAGE</sequence>
<evidence type="ECO:0000256" key="2">
    <source>
        <dbReference type="RuleBase" id="RU003749"/>
    </source>
</evidence>
<organism evidence="4 5">
    <name type="scientific">Couchioplanes caeruleus subsp. caeruleus</name>
    <dbReference type="NCBI Taxonomy" id="56427"/>
    <lineage>
        <taxon>Bacteria</taxon>
        <taxon>Bacillati</taxon>
        <taxon>Actinomycetota</taxon>
        <taxon>Actinomycetes</taxon>
        <taxon>Micromonosporales</taxon>
        <taxon>Micromonosporaceae</taxon>
        <taxon>Couchioplanes</taxon>
    </lineage>
</organism>
<dbReference type="GO" id="GO:0043856">
    <property type="term" value="F:anti-sigma factor antagonist activity"/>
    <property type="evidence" value="ECO:0007669"/>
    <property type="project" value="InterPro"/>
</dbReference>
<comment type="caution">
    <text evidence="4">The sequence shown here is derived from an EMBL/GenBank/DDBJ whole genome shotgun (WGS) entry which is preliminary data.</text>
</comment>
<dbReference type="InterPro" id="IPR036513">
    <property type="entry name" value="STAS_dom_sf"/>
</dbReference>
<dbReference type="PROSITE" id="PS50801">
    <property type="entry name" value="STAS"/>
    <property type="match status" value="1"/>
</dbReference>
<dbReference type="AlphaFoldDB" id="A0A1K0FG19"/>
<reference evidence="4 5" key="1">
    <citation type="submission" date="2016-09" db="EMBL/GenBank/DDBJ databases">
        <title>Couchioplanes caeruleus draft genome sequence.</title>
        <authorList>
            <person name="Sheehan J."/>
            <person name="Caffrey P."/>
        </authorList>
    </citation>
    <scope>NUCLEOTIDE SEQUENCE [LARGE SCALE GENOMIC DNA]</scope>
    <source>
        <strain evidence="4 5">DSM 43634</strain>
    </source>
</reference>
<gene>
    <name evidence="4" type="ORF">BG844_24915</name>
</gene>
<comment type="similarity">
    <text evidence="1 2">Belongs to the anti-sigma-factor antagonist family.</text>
</comment>
<evidence type="ECO:0000313" key="4">
    <source>
        <dbReference type="EMBL" id="OJF11672.1"/>
    </source>
</evidence>
<dbReference type="EMBL" id="MEIA01000289">
    <property type="protein sequence ID" value="OJF11672.1"/>
    <property type="molecule type" value="Genomic_DNA"/>
</dbReference>
<protein>
    <recommendedName>
        <fullName evidence="2">Anti-sigma factor antagonist</fullName>
    </recommendedName>
</protein>
<dbReference type="CDD" id="cd07043">
    <property type="entry name" value="STAS_anti-anti-sigma_factors"/>
    <property type="match status" value="1"/>
</dbReference>
<dbReference type="InterPro" id="IPR003658">
    <property type="entry name" value="Anti-sigma_ant"/>
</dbReference>
<evidence type="ECO:0000259" key="3">
    <source>
        <dbReference type="PROSITE" id="PS50801"/>
    </source>
</evidence>
<dbReference type="PANTHER" id="PTHR33495">
    <property type="entry name" value="ANTI-SIGMA FACTOR ANTAGONIST TM_1081-RELATED-RELATED"/>
    <property type="match status" value="1"/>
</dbReference>
<dbReference type="Proteomes" id="UP000182486">
    <property type="component" value="Unassembled WGS sequence"/>
</dbReference>
<accession>A0A1K0FG19</accession>
<feature type="domain" description="STAS" evidence="3">
    <location>
        <begin position="36"/>
        <end position="137"/>
    </location>
</feature>
<dbReference type="PANTHER" id="PTHR33495:SF2">
    <property type="entry name" value="ANTI-SIGMA FACTOR ANTAGONIST TM_1081-RELATED"/>
    <property type="match status" value="1"/>
</dbReference>
<keyword evidence="5" id="KW-1185">Reference proteome</keyword>
<name>A0A1K0FG19_9ACTN</name>
<evidence type="ECO:0000256" key="1">
    <source>
        <dbReference type="ARBA" id="ARBA00009013"/>
    </source>
</evidence>
<dbReference type="NCBIfam" id="TIGR00377">
    <property type="entry name" value="ant_ant_sig"/>
    <property type="match status" value="1"/>
</dbReference>